<dbReference type="Proteomes" id="UP001220324">
    <property type="component" value="Unassembled WGS sequence"/>
</dbReference>
<evidence type="ECO:0000256" key="5">
    <source>
        <dbReference type="PROSITE-ProRule" id="PRU00708"/>
    </source>
</evidence>
<evidence type="ECO:0008006" key="9">
    <source>
        <dbReference type="Google" id="ProtNLM"/>
    </source>
</evidence>
<comment type="caution">
    <text evidence="7">The sequence shown here is derived from an EMBL/GenBank/DDBJ whole genome shotgun (WGS) entry which is preliminary data.</text>
</comment>
<comment type="similarity">
    <text evidence="1">Belongs to the CCM1 family.</text>
</comment>
<dbReference type="Gene3D" id="1.25.40.10">
    <property type="entry name" value="Tetratricopeptide repeat domain"/>
    <property type="match status" value="1"/>
</dbReference>
<evidence type="ECO:0000256" key="6">
    <source>
        <dbReference type="SAM" id="MobiDB-lite"/>
    </source>
</evidence>
<evidence type="ECO:0000256" key="1">
    <source>
        <dbReference type="ARBA" id="ARBA00006192"/>
    </source>
</evidence>
<feature type="repeat" description="PPR" evidence="5">
    <location>
        <begin position="706"/>
        <end position="740"/>
    </location>
</feature>
<dbReference type="NCBIfam" id="TIGR00756">
    <property type="entry name" value="PPR"/>
    <property type="match status" value="1"/>
</dbReference>
<evidence type="ECO:0000313" key="7">
    <source>
        <dbReference type="EMBL" id="KAJ5533617.1"/>
    </source>
</evidence>
<dbReference type="InterPro" id="IPR011990">
    <property type="entry name" value="TPR-like_helical_dom_sf"/>
</dbReference>
<keyword evidence="2" id="KW-0677">Repeat</keyword>
<dbReference type="PANTHER" id="PTHR47447">
    <property type="entry name" value="OS03G0856100 PROTEIN"/>
    <property type="match status" value="1"/>
</dbReference>
<dbReference type="PROSITE" id="PS51375">
    <property type="entry name" value="PPR"/>
    <property type="match status" value="1"/>
</dbReference>
<dbReference type="InterPro" id="IPR002885">
    <property type="entry name" value="PPR_rpt"/>
</dbReference>
<accession>A0AAD6CS06</accession>
<evidence type="ECO:0000313" key="8">
    <source>
        <dbReference type="Proteomes" id="UP001220324"/>
    </source>
</evidence>
<dbReference type="PANTHER" id="PTHR47447:SF17">
    <property type="entry name" value="OS12G0638900 PROTEIN"/>
    <property type="match status" value="1"/>
</dbReference>
<organism evidence="7 8">
    <name type="scientific">Penicillium frequentans</name>
    <dbReference type="NCBI Taxonomy" id="3151616"/>
    <lineage>
        <taxon>Eukaryota</taxon>
        <taxon>Fungi</taxon>
        <taxon>Dikarya</taxon>
        <taxon>Ascomycota</taxon>
        <taxon>Pezizomycotina</taxon>
        <taxon>Eurotiomycetes</taxon>
        <taxon>Eurotiomycetidae</taxon>
        <taxon>Eurotiales</taxon>
        <taxon>Aspergillaceae</taxon>
        <taxon>Penicillium</taxon>
    </lineage>
</organism>
<comment type="function">
    <text evidence="3">Regulates mitochondrial small subunit maturation by controlling 15S rRNA 5'-end processing. Localizes to the 5' precursor of the 15S rRNA in a position that is subsequently occupied by mS47 in the mature yeast mtSSU. Uses structure and sequence-specific RNA recognition, binding to a single-stranded region of the precursor and specifically recognizing bases -6 to -1. The exchange of Ccm1 for mS47 is coupled to the irreversible removal of precursor rRNA that is accompanied by conformational changes of the mitoribosomal proteins uS5m and mS26. These conformational changes signal completion of 5'-end rRNA processing through protection of the mature 5'-end of the 15S rRNA and stabilization of mS47. The removal of the 5' precursor together with the dissociation of Ccm1 may be catalyzed by the 5'-3' exoribonuclease Pet127. Involved in the specific removal of group I introns in mitochondrial encoded transcripts.</text>
</comment>
<evidence type="ECO:0000256" key="2">
    <source>
        <dbReference type="ARBA" id="ARBA00022737"/>
    </source>
</evidence>
<evidence type="ECO:0000256" key="3">
    <source>
        <dbReference type="ARBA" id="ARBA00044493"/>
    </source>
</evidence>
<dbReference type="EMBL" id="JAQIZZ010000007">
    <property type="protein sequence ID" value="KAJ5533617.1"/>
    <property type="molecule type" value="Genomic_DNA"/>
</dbReference>
<sequence>MSLRPHSTGLARLNGLLSASCRNPGVYRRSKTPIVARGARYVSTDTPLMREEVAEGLNVPVSDASQPNASHVSPETSHSKTSQALTGKSGQTEPQEHLNNPPENTQSLANEEIKHLHRRGLVTRPLSKTKIRSVLQAHNLSPSLSDRVSRWLNAEIENKGQDRFIDQKTLRLAVVLRGNSLYSRHLGFQQWKDGYSEIYKAKHYGREIQNKSSILALKEEGMALLAKVQTDCLGSFREEWQAMDQNAKAQAWQRLAFWLLQNDPKLLLEFLIVTTEGQVKPDFSMVADCLMYLDTFYYEDWLKDWRSGICTYQSVIESCLHPTRWPILSLPQKGARLYIRRAGHKAVSLALKIAQERSLFLRGETALCFVWRFTEFKDVDRALEALAMIPKLKDDEFSMDSQGVHRHCCKLLTLDTVEEETGERNFKILPQLLEMGITPDRDMLNVVLANAFKTNGELGSDILQFMQNHGHDLDSYSYLTLLKDAVARGDRGKVDSLIREVEAQEELRKNPWIASKIFHSHYIFTVKHMDADADPSGIFYSMLDMYNHIYDITPLKELSIIPPRYIPRSDGANAPPSPIPLYIMLATYFRCQNRLANVQRIYGRFRELVAQGHPSIAPMVETDHTYNEFLIAFRNSPRGLRSCVQLVEDMLHPAGPQLDQIDKTIVPVKPSVRTWTLLLGSFIFHRQIHASEKIREMMDKHNVQYSDVTWNIIINGYANAQNIPETAAAIKAMEQQGFSIDSYTMKSLRYLRDPERLWVAIDELDRKATETSLALGTPEPESTGSKQEERDQLIDSGLEKLGSKMKPQL</sequence>
<evidence type="ECO:0000256" key="4">
    <source>
        <dbReference type="ARBA" id="ARBA00044511"/>
    </source>
</evidence>
<dbReference type="AlphaFoldDB" id="A0AAD6CS06"/>
<comment type="subunit">
    <text evidence="4">Binds to mitochondrial small subunit 15S rRNA.</text>
</comment>
<feature type="region of interest" description="Disordered" evidence="6">
    <location>
        <begin position="770"/>
        <end position="809"/>
    </location>
</feature>
<feature type="region of interest" description="Disordered" evidence="6">
    <location>
        <begin position="60"/>
        <end position="105"/>
    </location>
</feature>
<proteinExistence type="inferred from homology"/>
<protein>
    <recommendedName>
        <fullName evidence="9">Pentatricopeptide repeat protein</fullName>
    </recommendedName>
</protein>
<feature type="compositionally biased region" description="Polar residues" evidence="6">
    <location>
        <begin position="770"/>
        <end position="785"/>
    </location>
</feature>
<reference evidence="7 8" key="1">
    <citation type="journal article" date="2023" name="IMA Fungus">
        <title>Comparative genomic study of the Penicillium genus elucidates a diverse pangenome and 15 lateral gene transfer events.</title>
        <authorList>
            <person name="Petersen C."/>
            <person name="Sorensen T."/>
            <person name="Nielsen M.R."/>
            <person name="Sondergaard T.E."/>
            <person name="Sorensen J.L."/>
            <person name="Fitzpatrick D.A."/>
            <person name="Frisvad J.C."/>
            <person name="Nielsen K.L."/>
        </authorList>
    </citation>
    <scope>NUCLEOTIDE SEQUENCE [LARGE SCALE GENOMIC DNA]</scope>
    <source>
        <strain evidence="7 8">IBT 35679</strain>
    </source>
</reference>
<name>A0AAD6CS06_9EURO</name>
<feature type="compositionally biased region" description="Basic and acidic residues" evidence="6">
    <location>
        <begin position="786"/>
        <end position="802"/>
    </location>
</feature>
<keyword evidence="8" id="KW-1185">Reference proteome</keyword>
<gene>
    <name evidence="7" type="ORF">N7494_010169</name>
</gene>
<feature type="compositionally biased region" description="Polar residues" evidence="6">
    <location>
        <begin position="63"/>
        <end position="105"/>
    </location>
</feature>